<evidence type="ECO:0000256" key="4">
    <source>
        <dbReference type="ARBA" id="ARBA00023204"/>
    </source>
</evidence>
<organism evidence="10 11">
    <name type="scientific">Venturia effusa</name>
    <dbReference type="NCBI Taxonomy" id="50376"/>
    <lineage>
        <taxon>Eukaryota</taxon>
        <taxon>Fungi</taxon>
        <taxon>Dikarya</taxon>
        <taxon>Ascomycota</taxon>
        <taxon>Pezizomycotina</taxon>
        <taxon>Dothideomycetes</taxon>
        <taxon>Pleosporomycetidae</taxon>
        <taxon>Venturiales</taxon>
        <taxon>Venturiaceae</taxon>
        <taxon>Venturia</taxon>
    </lineage>
</organism>
<dbReference type="PANTHER" id="PTHR12135:SF0">
    <property type="entry name" value="DNA REPAIR PROTEIN COMPLEMENTING XP-C CELLS"/>
    <property type="match status" value="1"/>
</dbReference>
<dbReference type="SMART" id="SM01031">
    <property type="entry name" value="BHD_2"/>
    <property type="match status" value="1"/>
</dbReference>
<feature type="domain" description="Rad4 beta-hairpin" evidence="7">
    <location>
        <begin position="499"/>
        <end position="557"/>
    </location>
</feature>
<keyword evidence="11" id="KW-1185">Reference proteome</keyword>
<dbReference type="InterPro" id="IPR018325">
    <property type="entry name" value="Rad4/PNGase_transGLS-fold"/>
</dbReference>
<keyword evidence="3" id="KW-0227">DNA damage</keyword>
<dbReference type="GO" id="GO:0071942">
    <property type="term" value="C:XPC complex"/>
    <property type="evidence" value="ECO:0007669"/>
    <property type="project" value="TreeGrafter"/>
</dbReference>
<evidence type="ECO:0000256" key="1">
    <source>
        <dbReference type="ARBA" id="ARBA00004123"/>
    </source>
</evidence>
<dbReference type="InterPro" id="IPR004583">
    <property type="entry name" value="DNA_repair_Rad4"/>
</dbReference>
<dbReference type="InterPro" id="IPR042488">
    <property type="entry name" value="Rad4_BHD3_sf"/>
</dbReference>
<gene>
    <name evidence="10" type="ORF">FKW77_006897</name>
</gene>
<dbReference type="Pfam" id="PF10404">
    <property type="entry name" value="BHD_2"/>
    <property type="match status" value="1"/>
</dbReference>
<dbReference type="STRING" id="50376.A0A517L9I7"/>
<reference evidence="10 11" key="1">
    <citation type="submission" date="2019-07" db="EMBL/GenBank/DDBJ databases">
        <title>Finished genome of Venturia effusa.</title>
        <authorList>
            <person name="Young C.A."/>
            <person name="Cox M.P."/>
            <person name="Ganley A.R.D."/>
            <person name="David W.J."/>
        </authorList>
    </citation>
    <scope>NUCLEOTIDE SEQUENCE [LARGE SCALE GENOMIC DNA]</scope>
    <source>
        <strain evidence="11">albino</strain>
    </source>
</reference>
<dbReference type="GO" id="GO:0005737">
    <property type="term" value="C:cytoplasm"/>
    <property type="evidence" value="ECO:0007669"/>
    <property type="project" value="TreeGrafter"/>
</dbReference>
<feature type="region of interest" description="Disordered" evidence="6">
    <location>
        <begin position="326"/>
        <end position="347"/>
    </location>
</feature>
<evidence type="ECO:0000256" key="6">
    <source>
        <dbReference type="SAM" id="MobiDB-lite"/>
    </source>
</evidence>
<accession>A0A517L9I7</accession>
<evidence type="ECO:0000259" key="8">
    <source>
        <dbReference type="SMART" id="SM01031"/>
    </source>
</evidence>
<comment type="similarity">
    <text evidence="2">Belongs to the XPC family.</text>
</comment>
<dbReference type="GO" id="GO:0006289">
    <property type="term" value="P:nucleotide-excision repair"/>
    <property type="evidence" value="ECO:0007669"/>
    <property type="project" value="InterPro"/>
</dbReference>
<evidence type="ECO:0000259" key="9">
    <source>
        <dbReference type="SMART" id="SM01032"/>
    </source>
</evidence>
<dbReference type="EMBL" id="CP042191">
    <property type="protein sequence ID" value="QDS72291.1"/>
    <property type="molecule type" value="Genomic_DNA"/>
</dbReference>
<feature type="compositionally biased region" description="Basic and acidic residues" evidence="6">
    <location>
        <begin position="23"/>
        <end position="34"/>
    </location>
</feature>
<dbReference type="SMART" id="SM01032">
    <property type="entry name" value="BHD_3"/>
    <property type="match status" value="1"/>
</dbReference>
<dbReference type="Gene3D" id="3.30.70.2460">
    <property type="entry name" value="Rad4, beta-hairpin domain BHD3"/>
    <property type="match status" value="1"/>
</dbReference>
<sequence length="982" mass="108022">MAPRAPSSRAAKGRRATTSRSRPRPEDDAPHPFRDLLSATSNPPDRDARPIKRRKIAGKSRDEPDAKGDPEPDSIPQTVLADSDSDSDSDGDSHVEFEDVELDLGLPRATAPAKSDQPLHIVLESHSQAVKGTSHSTARRKPLTAAEKAQRLAVHKMHIVSLLYHAFYRNLWCNDGKTQALLKPLIHPRVITMLHNSPSAAQSQRARLFKDALVQISDLWHAKFTITAVGLRRPRWANGDGDLAQFKLPPYAEKPLEIGDFRRAAKSMQGSADLGAQLFCTLLRALGVEARLVISLQPLAFAAAAEMATPQRKLNDKDAVYINATHAEQEPSPPRPANTATISSPTPLRRIGRVGQSRAPVNAVTDLGKSPPNLGHRAKRIQRPAHPVFWVEAFDEANQKWITVDPLATKTVNKPAQIEPGFNDAENTLAYVIAYEDDGTAKDVTRRYAKAYNAKTRRLRVESTACGQQWVKRALKPLRKYRVQDRDQIEDADLAAREASEGMPRNVQDFKDHPCYALERHLRRNEVVYPKQGVGRVNIGTSSVTRAETVYRRRDVQVVRSADRWFRLGRRLKVGEQPLKYIRNRQVRGREASVDPDTEAAQTALYALHQTDLYIPDPVVGGRIPKNVYGNLDIYVPSMVPPGAVHVRALNAKNAAKLLNVDYADAVTGFQFKGRHGTAIVEGIVVASEFREAVEAVLEGMVYAEAEAMDASRSAGALYLWRHFLVGMRVVQRVRRYRTDNDGEEENLGADEDFQRGLGQEITRHRQRSRRSDGGGGFLLGPEQGESAEQPPSDDEDGTDGDLQDENYSDDDGGGFVSGRSESGKGVLDSRHGMPKPIRGSSLFGLERFNIPMAMSLSEDEQDEHDGGAGFMFAEAGSISMSPSRRSGSEIGANSPSAANDLSVHGDDELSTVQQVHHAPTPSTVFPSTAKMMASVSSEVRSSSSVDHVQPAQSPSSRSDGCDEALLPEDPEDEDAEPEWLQ</sequence>
<keyword evidence="5" id="KW-0539">Nucleus</keyword>
<name>A0A517L9I7_9PEZI</name>
<dbReference type="AlphaFoldDB" id="A0A517L9I7"/>
<dbReference type="InterPro" id="IPR036985">
    <property type="entry name" value="Transglutaminase-like_sf"/>
</dbReference>
<feature type="compositionally biased region" description="Polar residues" evidence="6">
    <location>
        <begin position="911"/>
        <end position="927"/>
    </location>
</feature>
<dbReference type="SMART" id="SM01030">
    <property type="entry name" value="BHD_1"/>
    <property type="match status" value="1"/>
</dbReference>
<dbReference type="InterPro" id="IPR018326">
    <property type="entry name" value="Rad4_beta-hairpin_dom1"/>
</dbReference>
<protein>
    <recommendedName>
        <fullName evidence="12">Rad4 beta-hairpin domain-containing protein</fullName>
    </recommendedName>
</protein>
<dbReference type="GO" id="GO:0003697">
    <property type="term" value="F:single-stranded DNA binding"/>
    <property type="evidence" value="ECO:0007669"/>
    <property type="project" value="TreeGrafter"/>
</dbReference>
<evidence type="ECO:0000256" key="5">
    <source>
        <dbReference type="ARBA" id="ARBA00023242"/>
    </source>
</evidence>
<feature type="compositionally biased region" description="Acidic residues" evidence="6">
    <location>
        <begin position="792"/>
        <end position="813"/>
    </location>
</feature>
<feature type="compositionally biased region" description="Low complexity" evidence="6">
    <location>
        <begin position="935"/>
        <end position="946"/>
    </location>
</feature>
<evidence type="ECO:0000313" key="10">
    <source>
        <dbReference type="EMBL" id="QDS72291.1"/>
    </source>
</evidence>
<dbReference type="GO" id="GO:0000111">
    <property type="term" value="C:nucleotide-excision repair factor 2 complex"/>
    <property type="evidence" value="ECO:0007669"/>
    <property type="project" value="TreeGrafter"/>
</dbReference>
<feature type="compositionally biased region" description="Basic and acidic residues" evidence="6">
    <location>
        <begin position="59"/>
        <end position="70"/>
    </location>
</feature>
<dbReference type="Gene3D" id="2.20.20.110">
    <property type="entry name" value="Rad4, beta-hairpin domain BHD1"/>
    <property type="match status" value="1"/>
</dbReference>
<dbReference type="InterPro" id="IPR038765">
    <property type="entry name" value="Papain-like_cys_pep_sf"/>
</dbReference>
<evidence type="ECO:0000256" key="2">
    <source>
        <dbReference type="ARBA" id="ARBA00009525"/>
    </source>
</evidence>
<feature type="compositionally biased region" description="Acidic residues" evidence="6">
    <location>
        <begin position="962"/>
        <end position="982"/>
    </location>
</feature>
<proteinExistence type="inferred from homology"/>
<feature type="domain" description="Rad4 beta-hairpin" evidence="8">
    <location>
        <begin position="559"/>
        <end position="617"/>
    </location>
</feature>
<keyword evidence="4" id="KW-0234">DNA repair</keyword>
<feature type="region of interest" description="Disordered" evidence="6">
    <location>
        <begin position="762"/>
        <end position="841"/>
    </location>
</feature>
<dbReference type="Pfam" id="PF03835">
    <property type="entry name" value="Rad4"/>
    <property type="match status" value="1"/>
</dbReference>
<dbReference type="InterPro" id="IPR018327">
    <property type="entry name" value="BHD_2"/>
</dbReference>
<evidence type="ECO:0000259" key="7">
    <source>
        <dbReference type="SMART" id="SM01030"/>
    </source>
</evidence>
<evidence type="ECO:0008006" key="12">
    <source>
        <dbReference type="Google" id="ProtNLM"/>
    </source>
</evidence>
<evidence type="ECO:0000313" key="11">
    <source>
        <dbReference type="Proteomes" id="UP000316270"/>
    </source>
</evidence>
<dbReference type="GO" id="GO:0003684">
    <property type="term" value="F:damaged DNA binding"/>
    <property type="evidence" value="ECO:0007669"/>
    <property type="project" value="InterPro"/>
</dbReference>
<dbReference type="Gene3D" id="3.90.260.10">
    <property type="entry name" value="Transglutaminase-like"/>
    <property type="match status" value="1"/>
</dbReference>
<dbReference type="OrthoDB" id="300780at2759"/>
<feature type="region of interest" description="Disordered" evidence="6">
    <location>
        <begin position="880"/>
        <end position="982"/>
    </location>
</feature>
<comment type="subcellular location">
    <subcellularLocation>
        <location evidence="1">Nucleus</location>
    </subcellularLocation>
</comment>
<feature type="region of interest" description="Disordered" evidence="6">
    <location>
        <begin position="1"/>
        <end position="94"/>
    </location>
</feature>
<dbReference type="PANTHER" id="PTHR12135">
    <property type="entry name" value="DNA REPAIR PROTEIN XP-C / RAD4"/>
    <property type="match status" value="1"/>
</dbReference>
<dbReference type="GO" id="GO:0006298">
    <property type="term" value="P:mismatch repair"/>
    <property type="evidence" value="ECO:0007669"/>
    <property type="project" value="TreeGrafter"/>
</dbReference>
<dbReference type="Pfam" id="PF10403">
    <property type="entry name" value="BHD_1"/>
    <property type="match status" value="1"/>
</dbReference>
<dbReference type="Gene3D" id="3.30.60.290">
    <property type="entry name" value="Rad4, beta-hairpin domain BHD2"/>
    <property type="match status" value="1"/>
</dbReference>
<dbReference type="InterPro" id="IPR018328">
    <property type="entry name" value="Rad4_beta-hairpin_dom3"/>
</dbReference>
<dbReference type="Proteomes" id="UP000316270">
    <property type="component" value="Chromosome 7"/>
</dbReference>
<dbReference type="Pfam" id="PF10405">
    <property type="entry name" value="BHD_3"/>
    <property type="match status" value="1"/>
</dbReference>
<feature type="domain" description="Rad4 beta-hairpin" evidence="9">
    <location>
        <begin position="624"/>
        <end position="698"/>
    </location>
</feature>
<dbReference type="SUPFAM" id="SSF54001">
    <property type="entry name" value="Cysteine proteinases"/>
    <property type="match status" value="1"/>
</dbReference>
<evidence type="ECO:0000256" key="3">
    <source>
        <dbReference type="ARBA" id="ARBA00022763"/>
    </source>
</evidence>